<keyword evidence="14" id="KW-1185">Reference proteome</keyword>
<evidence type="ECO:0000313" key="13">
    <source>
        <dbReference type="EMBL" id="MET4756570.1"/>
    </source>
</evidence>
<evidence type="ECO:0000256" key="2">
    <source>
        <dbReference type="ARBA" id="ARBA00005318"/>
    </source>
</evidence>
<dbReference type="NCBIfam" id="TIGR01709">
    <property type="entry name" value="typeII_sec_gspL"/>
    <property type="match status" value="1"/>
</dbReference>
<dbReference type="InterPro" id="IPR043129">
    <property type="entry name" value="ATPase_NBD"/>
</dbReference>
<dbReference type="InterPro" id="IPR007812">
    <property type="entry name" value="T2SS_protein-GspL"/>
</dbReference>
<dbReference type="Pfam" id="PF12693">
    <property type="entry name" value="GspL_C"/>
    <property type="match status" value="1"/>
</dbReference>
<proteinExistence type="inferred from homology"/>
<evidence type="ECO:0000256" key="10">
    <source>
        <dbReference type="PIRNR" id="PIRNR015761"/>
    </source>
</evidence>
<keyword evidence="8" id="KW-1133">Transmembrane helix</keyword>
<dbReference type="Gene3D" id="3.30.1360.100">
    <property type="entry name" value="General secretion pathway protein M, EpsM"/>
    <property type="match status" value="1"/>
</dbReference>
<reference evidence="13 14" key="1">
    <citation type="submission" date="2024-06" db="EMBL/GenBank/DDBJ databases">
        <title>Genomic Encyclopedia of Type Strains, Phase V (KMG-V): Genome sequencing to study the core and pangenomes of soil and plant-associated prokaryotes.</title>
        <authorList>
            <person name="Whitman W."/>
        </authorList>
    </citation>
    <scope>NUCLEOTIDE SEQUENCE [LARGE SCALE GENOMIC DNA]</scope>
    <source>
        <strain evidence="13 14">NE40</strain>
    </source>
</reference>
<evidence type="ECO:0000256" key="9">
    <source>
        <dbReference type="ARBA" id="ARBA00023136"/>
    </source>
</evidence>
<dbReference type="SUPFAM" id="SSF53067">
    <property type="entry name" value="Actin-like ATPase domain"/>
    <property type="match status" value="2"/>
</dbReference>
<dbReference type="Gene3D" id="3.30.420.370">
    <property type="match status" value="1"/>
</dbReference>
<evidence type="ECO:0000259" key="12">
    <source>
        <dbReference type="Pfam" id="PF12693"/>
    </source>
</evidence>
<keyword evidence="6" id="KW-0812">Transmembrane</keyword>
<keyword evidence="5" id="KW-0997">Cell inner membrane</keyword>
<protein>
    <recommendedName>
        <fullName evidence="10">Type II secretion system protein L</fullName>
        <shortName evidence="10">T2SS protein L</shortName>
    </recommendedName>
</protein>
<keyword evidence="7 10" id="KW-0653">Protein transport</keyword>
<evidence type="ECO:0000256" key="8">
    <source>
        <dbReference type="ARBA" id="ARBA00022989"/>
    </source>
</evidence>
<comment type="caution">
    <text evidence="13">The sequence shown here is derived from an EMBL/GenBank/DDBJ whole genome shotgun (WGS) entry which is preliminary data.</text>
</comment>
<sequence length="411" mass="45335">MTSDPLNSNTIKQPSTSGTAKNLLVIRLPLEADDAVYWSTDSDCGMTSVADLGELQKLTSTHRCKVLVPGEAVGLHALEHPGKLNRTVLQTLPWRLEDDLAAEVEDMHFALLSHSNGKAWMAVVARSCMEQWQTWLHDAGINSRQWLPDTLALPFTDGECTVLKLNDQYLVRTGEWQAGACDPSWLPLYLESLHSESNDVKVRALSPMPDGAGIQPEAHLYHDNALQPLLEPAAQSSLNLLQGDYQPESMLIRHLKPWRTAAALLLTTGALMLGVNMASTARLESQADALRAEANAIYNDLFPGERVVRLEYSLNQKLSALKQPGDQEKSGLPALLNELAPTFKSESALKPVQMDYDHSRQELRMSAESDSFNTFSRFRENAPASVSVTVQTVEQQEDVVTGALVIRSNDQ</sequence>
<feature type="domain" description="GspL cytoplasmic actin-ATPase-like" evidence="11">
    <location>
        <begin position="24"/>
        <end position="247"/>
    </location>
</feature>
<evidence type="ECO:0000256" key="7">
    <source>
        <dbReference type="ARBA" id="ARBA00022927"/>
    </source>
</evidence>
<comment type="subcellular location">
    <subcellularLocation>
        <location evidence="1">Cell inner membrane</location>
        <topology evidence="1">Single-pass membrane protein</topology>
    </subcellularLocation>
</comment>
<accession>A0ABV2SFN4</accession>
<evidence type="ECO:0000256" key="5">
    <source>
        <dbReference type="ARBA" id="ARBA00022519"/>
    </source>
</evidence>
<dbReference type="Proteomes" id="UP001549366">
    <property type="component" value="Unassembled WGS sequence"/>
</dbReference>
<dbReference type="CDD" id="cd24017">
    <property type="entry name" value="ASKHA_T2SSL_N"/>
    <property type="match status" value="1"/>
</dbReference>
<dbReference type="InterPro" id="IPR025691">
    <property type="entry name" value="GspL_pp_dom"/>
</dbReference>
<evidence type="ECO:0000256" key="1">
    <source>
        <dbReference type="ARBA" id="ARBA00004377"/>
    </source>
</evidence>
<organism evidence="13 14">
    <name type="scientific">Endozoicomonas lisbonensis</name>
    <dbReference type="NCBI Taxonomy" id="3120522"/>
    <lineage>
        <taxon>Bacteria</taxon>
        <taxon>Pseudomonadati</taxon>
        <taxon>Pseudomonadota</taxon>
        <taxon>Gammaproteobacteria</taxon>
        <taxon>Oceanospirillales</taxon>
        <taxon>Endozoicomonadaceae</taxon>
        <taxon>Endozoicomonas</taxon>
    </lineage>
</organism>
<comment type="similarity">
    <text evidence="2 10">Belongs to the GSP L family.</text>
</comment>
<comment type="function">
    <text evidence="10">Inner membrane component of the type II secretion system required for the energy-dependent secretion of extracellular factors such as proteases and toxins from the periplasm.</text>
</comment>
<evidence type="ECO:0000256" key="3">
    <source>
        <dbReference type="ARBA" id="ARBA00022448"/>
    </source>
</evidence>
<keyword evidence="9" id="KW-0472">Membrane</keyword>
<keyword evidence="4" id="KW-1003">Cell membrane</keyword>
<dbReference type="EMBL" id="JBEWTB010000002">
    <property type="protein sequence ID" value="MET4756570.1"/>
    <property type="molecule type" value="Genomic_DNA"/>
</dbReference>
<evidence type="ECO:0000313" key="14">
    <source>
        <dbReference type="Proteomes" id="UP001549366"/>
    </source>
</evidence>
<feature type="domain" description="GspL periplasmic" evidence="12">
    <location>
        <begin position="253"/>
        <end position="408"/>
    </location>
</feature>
<dbReference type="Gene3D" id="3.30.420.380">
    <property type="match status" value="1"/>
</dbReference>
<evidence type="ECO:0000256" key="6">
    <source>
        <dbReference type="ARBA" id="ARBA00022692"/>
    </source>
</evidence>
<dbReference type="RefSeq" id="WP_354010902.1">
    <property type="nucleotide sequence ID" value="NZ_JBEWTA010000001.1"/>
</dbReference>
<dbReference type="PIRSF" id="PIRSF015761">
    <property type="entry name" value="Protein_L"/>
    <property type="match status" value="1"/>
</dbReference>
<dbReference type="InterPro" id="IPR024230">
    <property type="entry name" value="GspL_cyto_dom"/>
</dbReference>
<keyword evidence="3 10" id="KW-0813">Transport</keyword>
<dbReference type="Pfam" id="PF05134">
    <property type="entry name" value="T2SSL"/>
    <property type="match status" value="1"/>
</dbReference>
<gene>
    <name evidence="13" type="ORF">V5J35_001762</name>
</gene>
<evidence type="ECO:0000256" key="4">
    <source>
        <dbReference type="ARBA" id="ARBA00022475"/>
    </source>
</evidence>
<evidence type="ECO:0000259" key="11">
    <source>
        <dbReference type="Pfam" id="PF05134"/>
    </source>
</evidence>
<name>A0ABV2SFN4_9GAMM</name>